<accession>K9ZC43</accession>
<dbReference type="KEGG" id="acy:Anacy_1174"/>
<gene>
    <name evidence="1" type="ordered locus">Anacy_1174</name>
</gene>
<dbReference type="STRING" id="272123.Anacy_1174"/>
<sequence>MMQMLKLSLQLFGINDLYVKSQGTIFSKIKVNIQRSDLIYKVTHEG</sequence>
<dbReference type="HOGENOM" id="CLU_3179434_0_0_3"/>
<keyword evidence="2" id="KW-1185">Reference proteome</keyword>
<reference evidence="2" key="1">
    <citation type="journal article" date="2013" name="Proc. Natl. Acad. Sci. U.S.A.">
        <title>Improving the coverage of the cyanobacterial phylum using diversity-driven genome sequencing.</title>
        <authorList>
            <person name="Shih P.M."/>
            <person name="Wu D."/>
            <person name="Latifi A."/>
            <person name="Axen S.D."/>
            <person name="Fewer D.P."/>
            <person name="Talla E."/>
            <person name="Calteau A."/>
            <person name="Cai F."/>
            <person name="Tandeau de Marsac N."/>
            <person name="Rippka R."/>
            <person name="Herdman M."/>
            <person name="Sivonen K."/>
            <person name="Coursin T."/>
            <person name="Laurent T."/>
            <person name="Goodwin L."/>
            <person name="Nolan M."/>
            <person name="Davenport K.W."/>
            <person name="Han C.S."/>
            <person name="Rubin E.M."/>
            <person name="Eisen J.A."/>
            <person name="Woyke T."/>
            <person name="Gugger M."/>
            <person name="Kerfeld C.A."/>
        </authorList>
    </citation>
    <scope>NUCLEOTIDE SEQUENCE [LARGE SCALE GENOMIC DNA]</scope>
    <source>
        <strain evidence="2">ATCC 27899 / PCC 7122</strain>
    </source>
</reference>
<dbReference type="EMBL" id="CP003659">
    <property type="protein sequence ID" value="AFZ56726.1"/>
    <property type="molecule type" value="Genomic_DNA"/>
</dbReference>
<evidence type="ECO:0000313" key="1">
    <source>
        <dbReference type="EMBL" id="AFZ56726.1"/>
    </source>
</evidence>
<dbReference type="PATRIC" id="fig|272123.3.peg.1281"/>
<protein>
    <submittedName>
        <fullName evidence="1">Uncharacterized protein</fullName>
    </submittedName>
</protein>
<proteinExistence type="predicted"/>
<name>K9ZC43_ANACC</name>
<dbReference type="Proteomes" id="UP000010474">
    <property type="component" value="Chromosome"/>
</dbReference>
<dbReference type="AlphaFoldDB" id="K9ZC43"/>
<organism evidence="1 2">
    <name type="scientific">Anabaena cylindrica (strain ATCC 27899 / PCC 7122)</name>
    <dbReference type="NCBI Taxonomy" id="272123"/>
    <lineage>
        <taxon>Bacteria</taxon>
        <taxon>Bacillati</taxon>
        <taxon>Cyanobacteriota</taxon>
        <taxon>Cyanophyceae</taxon>
        <taxon>Nostocales</taxon>
        <taxon>Nostocaceae</taxon>
        <taxon>Anabaena</taxon>
    </lineage>
</organism>
<evidence type="ECO:0000313" key="2">
    <source>
        <dbReference type="Proteomes" id="UP000010474"/>
    </source>
</evidence>